<keyword evidence="1" id="KW-1133">Transmembrane helix</keyword>
<feature type="non-terminal residue" evidence="2">
    <location>
        <position position="1"/>
    </location>
</feature>
<evidence type="ECO:0000313" key="2">
    <source>
        <dbReference type="EMBL" id="KAK5966310.1"/>
    </source>
</evidence>
<evidence type="ECO:0000313" key="3">
    <source>
        <dbReference type="Proteomes" id="UP001331761"/>
    </source>
</evidence>
<name>A0AAN8FBZ5_TRICO</name>
<dbReference type="EMBL" id="WIXE01023635">
    <property type="protein sequence ID" value="KAK5966310.1"/>
    <property type="molecule type" value="Genomic_DNA"/>
</dbReference>
<sequence>RFAVPVVECDGPCYSLNVTSLHVKNREVLPFGSAYGCSQFVLGDEIEIQPACTKKDIVLRTTPPYVVQAEYCLCDGDLCNSITRIISMPQRISSGRHRLYSNYEKKSCRLIFSSVLSYFLILMVIRL</sequence>
<keyword evidence="1" id="KW-0812">Transmembrane</keyword>
<proteinExistence type="predicted"/>
<comment type="caution">
    <text evidence="2">The sequence shown here is derived from an EMBL/GenBank/DDBJ whole genome shotgun (WGS) entry which is preliminary data.</text>
</comment>
<organism evidence="2 3">
    <name type="scientific">Trichostrongylus colubriformis</name>
    <name type="common">Black scour worm</name>
    <dbReference type="NCBI Taxonomy" id="6319"/>
    <lineage>
        <taxon>Eukaryota</taxon>
        <taxon>Metazoa</taxon>
        <taxon>Ecdysozoa</taxon>
        <taxon>Nematoda</taxon>
        <taxon>Chromadorea</taxon>
        <taxon>Rhabditida</taxon>
        <taxon>Rhabditina</taxon>
        <taxon>Rhabditomorpha</taxon>
        <taxon>Strongyloidea</taxon>
        <taxon>Trichostrongylidae</taxon>
        <taxon>Trichostrongylus</taxon>
    </lineage>
</organism>
<gene>
    <name evidence="2" type="ORF">GCK32_020972</name>
</gene>
<evidence type="ECO:0000256" key="1">
    <source>
        <dbReference type="SAM" id="Phobius"/>
    </source>
</evidence>
<keyword evidence="3" id="KW-1185">Reference proteome</keyword>
<feature type="transmembrane region" description="Helical" evidence="1">
    <location>
        <begin position="107"/>
        <end position="125"/>
    </location>
</feature>
<dbReference type="AlphaFoldDB" id="A0AAN8FBZ5"/>
<accession>A0AAN8FBZ5</accession>
<protein>
    <submittedName>
        <fullName evidence="2">Uncharacterized protein</fullName>
    </submittedName>
</protein>
<dbReference type="Proteomes" id="UP001331761">
    <property type="component" value="Unassembled WGS sequence"/>
</dbReference>
<reference evidence="2 3" key="1">
    <citation type="submission" date="2019-10" db="EMBL/GenBank/DDBJ databases">
        <title>Assembly and Annotation for the nematode Trichostrongylus colubriformis.</title>
        <authorList>
            <person name="Martin J."/>
        </authorList>
    </citation>
    <scope>NUCLEOTIDE SEQUENCE [LARGE SCALE GENOMIC DNA]</scope>
    <source>
        <strain evidence="2">G859</strain>
        <tissue evidence="2">Whole worm</tissue>
    </source>
</reference>
<keyword evidence="1" id="KW-0472">Membrane</keyword>